<evidence type="ECO:0000256" key="2">
    <source>
        <dbReference type="ARBA" id="ARBA00022614"/>
    </source>
</evidence>
<dbReference type="PANTHER" id="PTHR15354:SF1">
    <property type="entry name" value="LEUCINE-RICH REPEAT-CONTAINING PROTEIN 41"/>
    <property type="match status" value="1"/>
</dbReference>
<sequence>MIREPKETGLQERCFYAVREHFAVLGADAVLDLPAPLIETLLPYLTVCQLDELQPRLNQRGISTYYGWVRVLQFMSRKLFHTVDLLTEDEVKHEVMRMLFTTIFYGYKNSYVVKNSTNLNTPSFLWTAAKCIRQFVVSGSRVEPLQRLTAEQRPLLGLLEKQIRSIVGFQAVDLSKKKAETALYVVHRLLDHGAASEVLVQEGSPILLAWLLHGRGSEFVSLELKRLMDVEKESSSASVQAAAAENNEVAPCKRRKIDSQSEMEQQGKASLTVDPDVLCHTFSPCDGPSPGPCPRGQISVLEIRHCDSDCLSVLNSALPTFFCLRSLTIHNYFTFSDTDVWNLACALKRLSDNPRSSLTQLNVSYLSKAKLMDVLLDANPRMTTLHLEVQDRLVPDQQSVQHHPRLSEASELSLEKLTLKVAVFQTPLRVVTSLLRRSPRLSSLHIAGLRLPFSSSLSPLLTTLSGNSVQASFITQ</sequence>
<evidence type="ECO:0000256" key="1">
    <source>
        <dbReference type="ARBA" id="ARBA00022553"/>
    </source>
</evidence>
<organism evidence="5 6">
    <name type="scientific">Solea senegalensis</name>
    <name type="common">Senegalese sole</name>
    <dbReference type="NCBI Taxonomy" id="28829"/>
    <lineage>
        <taxon>Eukaryota</taxon>
        <taxon>Metazoa</taxon>
        <taxon>Chordata</taxon>
        <taxon>Craniata</taxon>
        <taxon>Vertebrata</taxon>
        <taxon>Euteleostomi</taxon>
        <taxon>Actinopterygii</taxon>
        <taxon>Neopterygii</taxon>
        <taxon>Teleostei</taxon>
        <taxon>Neoteleostei</taxon>
        <taxon>Acanthomorphata</taxon>
        <taxon>Carangaria</taxon>
        <taxon>Pleuronectiformes</taxon>
        <taxon>Pleuronectoidei</taxon>
        <taxon>Soleidae</taxon>
        <taxon>Solea</taxon>
    </lineage>
</organism>
<evidence type="ECO:0000256" key="4">
    <source>
        <dbReference type="ARBA" id="ARBA00022786"/>
    </source>
</evidence>
<evidence type="ECO:0008006" key="7">
    <source>
        <dbReference type="Google" id="ProtNLM"/>
    </source>
</evidence>
<dbReference type="AlphaFoldDB" id="A0AAV6SAF3"/>
<dbReference type="InterPro" id="IPR026137">
    <property type="entry name" value="Leu_rpt_41"/>
</dbReference>
<keyword evidence="6" id="KW-1185">Reference proteome</keyword>
<comment type="caution">
    <text evidence="5">The sequence shown here is derived from an EMBL/GenBank/DDBJ whole genome shotgun (WGS) entry which is preliminary data.</text>
</comment>
<dbReference type="Proteomes" id="UP000693946">
    <property type="component" value="Linkage Group LG14"/>
</dbReference>
<proteinExistence type="predicted"/>
<gene>
    <name evidence="5" type="ORF">JOB18_016477</name>
</gene>
<accession>A0AAV6SAF3</accession>
<reference evidence="5 6" key="1">
    <citation type="journal article" date="2021" name="Sci. Rep.">
        <title>Chromosome anchoring in Senegalese sole (Solea senegalensis) reveals sex-associated markers and genome rearrangements in flatfish.</title>
        <authorList>
            <person name="Guerrero-Cozar I."/>
            <person name="Gomez-Garrido J."/>
            <person name="Berbel C."/>
            <person name="Martinez-Blanch J.F."/>
            <person name="Alioto T."/>
            <person name="Claros M.G."/>
            <person name="Gagnaire P.A."/>
            <person name="Manchado M."/>
        </authorList>
    </citation>
    <scope>NUCLEOTIDE SEQUENCE [LARGE SCALE GENOMIC DNA]</scope>
    <source>
        <strain evidence="5">Sse05_10M</strain>
    </source>
</reference>
<protein>
    <recommendedName>
        <fullName evidence="7">Leucine-rich repeat-containing protein 41</fullName>
    </recommendedName>
</protein>
<keyword evidence="1" id="KW-0597">Phosphoprotein</keyword>
<name>A0AAV6SAF3_SOLSE</name>
<dbReference type="EMBL" id="JAGKHQ010000006">
    <property type="protein sequence ID" value="KAG7513780.1"/>
    <property type="molecule type" value="Genomic_DNA"/>
</dbReference>
<evidence type="ECO:0000313" key="6">
    <source>
        <dbReference type="Proteomes" id="UP000693946"/>
    </source>
</evidence>
<keyword evidence="3" id="KW-0677">Repeat</keyword>
<keyword evidence="4" id="KW-0833">Ubl conjugation pathway</keyword>
<keyword evidence="2" id="KW-0433">Leucine-rich repeat</keyword>
<dbReference type="PANTHER" id="PTHR15354">
    <property type="entry name" value="MUF1"/>
    <property type="match status" value="1"/>
</dbReference>
<evidence type="ECO:0000313" key="5">
    <source>
        <dbReference type="EMBL" id="KAG7513780.1"/>
    </source>
</evidence>
<evidence type="ECO:0000256" key="3">
    <source>
        <dbReference type="ARBA" id="ARBA00022737"/>
    </source>
</evidence>